<sequence length="40" mass="4489">MPVSLSVGITRFLTVFIKMNIPVKNLIGTKEQDYEYGDNG</sequence>
<name>A0A645HJC2_9ZZZZ</name>
<dbReference type="AlphaFoldDB" id="A0A645HJC2"/>
<accession>A0A645HJC2</accession>
<reference evidence="1" key="1">
    <citation type="submission" date="2019-08" db="EMBL/GenBank/DDBJ databases">
        <authorList>
            <person name="Kucharzyk K."/>
            <person name="Murdoch R.W."/>
            <person name="Higgins S."/>
            <person name="Loffler F."/>
        </authorList>
    </citation>
    <scope>NUCLEOTIDE SEQUENCE</scope>
</reference>
<comment type="caution">
    <text evidence="1">The sequence shown here is derived from an EMBL/GenBank/DDBJ whole genome shotgun (WGS) entry which is preliminary data.</text>
</comment>
<organism evidence="1">
    <name type="scientific">bioreactor metagenome</name>
    <dbReference type="NCBI Taxonomy" id="1076179"/>
    <lineage>
        <taxon>unclassified sequences</taxon>
        <taxon>metagenomes</taxon>
        <taxon>ecological metagenomes</taxon>
    </lineage>
</organism>
<evidence type="ECO:0000313" key="1">
    <source>
        <dbReference type="EMBL" id="MPN38840.1"/>
    </source>
</evidence>
<gene>
    <name evidence="1" type="ORF">SDC9_186365</name>
</gene>
<dbReference type="EMBL" id="VSSQ01094311">
    <property type="protein sequence ID" value="MPN38840.1"/>
    <property type="molecule type" value="Genomic_DNA"/>
</dbReference>
<proteinExistence type="predicted"/>
<protein>
    <submittedName>
        <fullName evidence="1">Uncharacterized protein</fullName>
    </submittedName>
</protein>